<evidence type="ECO:0000313" key="3">
    <source>
        <dbReference type="WBParaSite" id="MhA1_Contig2653.frz3.gene3"/>
    </source>
</evidence>
<keyword evidence="1" id="KW-0812">Transmembrane</keyword>
<keyword evidence="1" id="KW-1133">Transmembrane helix</keyword>
<evidence type="ECO:0000256" key="1">
    <source>
        <dbReference type="SAM" id="Phobius"/>
    </source>
</evidence>
<reference evidence="3" key="1">
    <citation type="submission" date="2016-11" db="UniProtKB">
        <authorList>
            <consortium name="WormBaseParasite"/>
        </authorList>
    </citation>
    <scope>IDENTIFICATION</scope>
</reference>
<organism evidence="2 3">
    <name type="scientific">Meloidogyne hapla</name>
    <name type="common">Root-knot nematode worm</name>
    <dbReference type="NCBI Taxonomy" id="6305"/>
    <lineage>
        <taxon>Eukaryota</taxon>
        <taxon>Metazoa</taxon>
        <taxon>Ecdysozoa</taxon>
        <taxon>Nematoda</taxon>
        <taxon>Chromadorea</taxon>
        <taxon>Rhabditida</taxon>
        <taxon>Tylenchina</taxon>
        <taxon>Tylenchomorpha</taxon>
        <taxon>Tylenchoidea</taxon>
        <taxon>Meloidogynidae</taxon>
        <taxon>Meloidogyninae</taxon>
        <taxon>Meloidogyne</taxon>
    </lineage>
</organism>
<keyword evidence="2" id="KW-1185">Reference proteome</keyword>
<dbReference type="WBParaSite" id="MhA1_Contig2653.frz3.gene3">
    <property type="protein sequence ID" value="MhA1_Contig2653.frz3.gene3"/>
    <property type="gene ID" value="MhA1_Contig2653.frz3.gene3"/>
</dbReference>
<proteinExistence type="predicted"/>
<feature type="transmembrane region" description="Helical" evidence="1">
    <location>
        <begin position="47"/>
        <end position="66"/>
    </location>
</feature>
<evidence type="ECO:0000313" key="2">
    <source>
        <dbReference type="Proteomes" id="UP000095281"/>
    </source>
</evidence>
<keyword evidence="1" id="KW-0472">Membrane</keyword>
<sequence>MKNNFLTSMLHKMENQQTSTSFNRVDQDKQRKNTSCKNTFTAKISSFPLFCIFLLLLILPLVNCSLESSLEGHHSRIIGFPFFSYQENRKGGSFEEPSENIPVYDNEDIEDKKTQSRQRRLLQLVANELAEEDDPTGTIYGQTFRGAKRTKGGDFGQLTINN</sequence>
<name>A0A1I8BJ94_MELHA</name>
<dbReference type="AlphaFoldDB" id="A0A1I8BJ94"/>
<dbReference type="Proteomes" id="UP000095281">
    <property type="component" value="Unplaced"/>
</dbReference>
<accession>A0A1I8BJ94</accession>
<protein>
    <submittedName>
        <fullName evidence="3">Uncharacterized protein</fullName>
    </submittedName>
</protein>